<sequence length="387" mass="40813">MSVKNKVAIAGVGSSRVGKVPDRTGLGLAAEAAKRAVEDAGIGWDEIDGLLTAYSMTEKYFMLGSVMCEYLGVRPKYAASMVVGGATPGVMLNHAAMAIAAGECSTVLIVIGENRKTGQTRDEAVAALTTVGHPNFENPYGPPMPALYGLVAQRHMYEFGTTSEHLASVAVTARYHASLNPEAQMRTPITVDDVLDSKMIAEPLHLLDCCLISDAAGAIIVTSAERARQLTTSPVYLRGISEFHTHEHVSMAGDLTHTGAEVSGRAAYEMAGVVPGDFDMAMLYDCFTIVPLIELEELGFVARGEAGEFFAEGRARLGGQLPVNTHGGMLSHAHAGAAGGLFDIIEASRQLRGECGERQVNGAELAVVHVEGGVLSSHCTLVLSNSR</sequence>
<dbReference type="Proteomes" id="UP001347146">
    <property type="component" value="Unassembled WGS sequence"/>
</dbReference>
<proteinExistence type="predicted"/>
<dbReference type="Pfam" id="PF22691">
    <property type="entry name" value="Thiolase_C_1"/>
    <property type="match status" value="1"/>
</dbReference>
<dbReference type="CDD" id="cd00829">
    <property type="entry name" value="SCP-x_thiolase"/>
    <property type="match status" value="1"/>
</dbReference>
<dbReference type="PANTHER" id="PTHR42870:SF1">
    <property type="entry name" value="NON-SPECIFIC LIPID-TRANSFER PROTEIN-LIKE 2"/>
    <property type="match status" value="1"/>
</dbReference>
<reference evidence="2 3" key="1">
    <citation type="submission" date="2024-01" db="EMBL/GenBank/DDBJ databases">
        <title>Draft genome sequence of Gordonia sp. LSe1-13.</title>
        <authorList>
            <person name="Suphannarot A."/>
            <person name="Mingma R."/>
        </authorList>
    </citation>
    <scope>NUCLEOTIDE SEQUENCE [LARGE SCALE GENOMIC DNA]</scope>
    <source>
        <strain evidence="2 3">LSe1-13</strain>
    </source>
</reference>
<protein>
    <recommendedName>
        <fullName evidence="1">Thiolase C-terminal domain-containing protein</fullName>
    </recommendedName>
</protein>
<dbReference type="EMBL" id="JAZDUF010000008">
    <property type="protein sequence ID" value="MEE3853016.1"/>
    <property type="molecule type" value="Genomic_DNA"/>
</dbReference>
<dbReference type="PANTHER" id="PTHR42870">
    <property type="entry name" value="ACETYL-COA C-ACETYLTRANSFERASE"/>
    <property type="match status" value="1"/>
</dbReference>
<dbReference type="InterPro" id="IPR055140">
    <property type="entry name" value="Thiolase_C_2"/>
</dbReference>
<feature type="domain" description="Thiolase C-terminal" evidence="1">
    <location>
        <begin position="242"/>
        <end position="385"/>
    </location>
</feature>
<dbReference type="SUPFAM" id="SSF53901">
    <property type="entry name" value="Thiolase-like"/>
    <property type="match status" value="2"/>
</dbReference>
<evidence type="ECO:0000259" key="1">
    <source>
        <dbReference type="Pfam" id="PF22691"/>
    </source>
</evidence>
<dbReference type="InterPro" id="IPR016039">
    <property type="entry name" value="Thiolase-like"/>
</dbReference>
<keyword evidence="3" id="KW-1185">Reference proteome</keyword>
<name>A0ABU7MIS3_9ACTN</name>
<dbReference type="RefSeq" id="WP_330435765.1">
    <property type="nucleotide sequence ID" value="NZ_JAZDUF010000008.1"/>
</dbReference>
<organism evidence="2 3">
    <name type="scientific">Gordonia sesuvii</name>
    <dbReference type="NCBI Taxonomy" id="3116777"/>
    <lineage>
        <taxon>Bacteria</taxon>
        <taxon>Bacillati</taxon>
        <taxon>Actinomycetota</taxon>
        <taxon>Actinomycetes</taxon>
        <taxon>Mycobacteriales</taxon>
        <taxon>Gordoniaceae</taxon>
        <taxon>Gordonia</taxon>
    </lineage>
</organism>
<dbReference type="PIRSF" id="PIRSF000429">
    <property type="entry name" value="Ac-CoA_Ac_transf"/>
    <property type="match status" value="1"/>
</dbReference>
<dbReference type="InterPro" id="IPR002155">
    <property type="entry name" value="Thiolase"/>
</dbReference>
<accession>A0ABU7MIS3</accession>
<gene>
    <name evidence="2" type="ORF">VZC37_21955</name>
</gene>
<comment type="caution">
    <text evidence="2">The sequence shown here is derived from an EMBL/GenBank/DDBJ whole genome shotgun (WGS) entry which is preliminary data.</text>
</comment>
<evidence type="ECO:0000313" key="3">
    <source>
        <dbReference type="Proteomes" id="UP001347146"/>
    </source>
</evidence>
<dbReference type="Gene3D" id="3.40.47.10">
    <property type="match status" value="1"/>
</dbReference>
<evidence type="ECO:0000313" key="2">
    <source>
        <dbReference type="EMBL" id="MEE3853016.1"/>
    </source>
</evidence>